<protein>
    <recommendedName>
        <fullName evidence="2">Sulfatase N-terminal domain-containing protein</fullName>
    </recommendedName>
</protein>
<dbReference type="RefSeq" id="WP_014661237.1">
    <property type="nucleotide sequence ID" value="NC_017737.1"/>
</dbReference>
<dbReference type="EMBL" id="CP003479">
    <property type="protein sequence ID" value="AFI04367.1"/>
    <property type="molecule type" value="Genomic_DNA"/>
</dbReference>
<gene>
    <name evidence="3" type="ordered locus">HCW_05525</name>
</gene>
<dbReference type="Pfam" id="PF00884">
    <property type="entry name" value="Sulfatase"/>
    <property type="match status" value="1"/>
</dbReference>
<evidence type="ECO:0000259" key="2">
    <source>
        <dbReference type="Pfam" id="PF00884"/>
    </source>
</evidence>
<proteinExistence type="predicted"/>
<feature type="transmembrane region" description="Helical" evidence="1">
    <location>
        <begin position="145"/>
        <end position="162"/>
    </location>
</feature>
<evidence type="ECO:0000313" key="4">
    <source>
        <dbReference type="Proteomes" id="UP000005010"/>
    </source>
</evidence>
<dbReference type="InterPro" id="IPR000917">
    <property type="entry name" value="Sulfatase_N"/>
</dbReference>
<dbReference type="HOGENOM" id="CLU_1025912_0_0_7"/>
<dbReference type="AlphaFoldDB" id="I0EN48"/>
<keyword evidence="1" id="KW-0812">Transmembrane</keyword>
<dbReference type="GO" id="GO:0016776">
    <property type="term" value="F:phosphotransferase activity, phosphate group as acceptor"/>
    <property type="evidence" value="ECO:0007669"/>
    <property type="project" value="TreeGrafter"/>
</dbReference>
<reference evidence="4" key="1">
    <citation type="submission" date="2012-04" db="EMBL/GenBank/DDBJ databases">
        <title>Complete genome sequence of Helicobacter cetorum strain MIT 00-7128.</title>
        <authorList>
            <person name="Kersulyte D."/>
            <person name="Berg D.E."/>
        </authorList>
    </citation>
    <scope>NUCLEOTIDE SEQUENCE [LARGE SCALE GENOMIC DNA]</scope>
    <source>
        <strain evidence="4">MIT 00-7128</strain>
    </source>
</reference>
<keyword evidence="1" id="KW-1133">Transmembrane helix</keyword>
<dbReference type="PATRIC" id="fig|182217.3.peg.1172"/>
<dbReference type="Proteomes" id="UP000005010">
    <property type="component" value="Chromosome"/>
</dbReference>
<dbReference type="KEGG" id="hce:HCW_05525"/>
<dbReference type="PROSITE" id="PS51257">
    <property type="entry name" value="PROKAR_LIPOPROTEIN"/>
    <property type="match status" value="1"/>
</dbReference>
<dbReference type="GO" id="GO:0005886">
    <property type="term" value="C:plasma membrane"/>
    <property type="evidence" value="ECO:0007669"/>
    <property type="project" value="UniProtKB-SubCell"/>
</dbReference>
<name>I0EN48_HELC0</name>
<organism evidence="3 4">
    <name type="scientific">Helicobacter cetorum (strain ATCC BAA-429 / MIT 00-7128)</name>
    <dbReference type="NCBI Taxonomy" id="182217"/>
    <lineage>
        <taxon>Bacteria</taxon>
        <taxon>Pseudomonadati</taxon>
        <taxon>Campylobacterota</taxon>
        <taxon>Epsilonproteobacteria</taxon>
        <taxon>Campylobacterales</taxon>
        <taxon>Helicobacteraceae</taxon>
        <taxon>Helicobacter</taxon>
    </lineage>
</organism>
<evidence type="ECO:0000313" key="3">
    <source>
        <dbReference type="EMBL" id="AFI04367.1"/>
    </source>
</evidence>
<feature type="transmembrane region" description="Helical" evidence="1">
    <location>
        <begin position="68"/>
        <end position="87"/>
    </location>
</feature>
<dbReference type="InterPro" id="IPR017850">
    <property type="entry name" value="Alkaline_phosphatase_core_sf"/>
</dbReference>
<feature type="transmembrane region" description="Helical" evidence="1">
    <location>
        <begin position="40"/>
        <end position="61"/>
    </location>
</feature>
<keyword evidence="1" id="KW-0472">Membrane</keyword>
<feature type="domain" description="Sulfatase N-terminal" evidence="2">
    <location>
        <begin position="222"/>
        <end position="256"/>
    </location>
</feature>
<dbReference type="Gene3D" id="3.40.720.10">
    <property type="entry name" value="Alkaline Phosphatase, subunit A"/>
    <property type="match status" value="1"/>
</dbReference>
<dbReference type="GO" id="GO:0009244">
    <property type="term" value="P:lipopolysaccharide core region biosynthetic process"/>
    <property type="evidence" value="ECO:0007669"/>
    <property type="project" value="TreeGrafter"/>
</dbReference>
<sequence>MLKSRSFIAINFSFLLLVFANTLASCFYIDSSLNFVFKAFFYALSWCLVYYCVLSFCNHLLRKFLEPLILILWLGFSMLAIVGKLIFDMPLDQELIDIILSSNLNESKEFILHSKGILFIIILAITLGIFLIYKINWQIKIPRKIALFLSAIILFIEIPHAIKAYHQESYSLRGTARYVALFKGVIFTKRSLDTSRNALQSYAQIRQISSSIVHISQKDFVPNVVLVIGESASKNFMQAYGYPLLNMPFTNALAQNNGGGG</sequence>
<dbReference type="PANTHER" id="PTHR30443:SF0">
    <property type="entry name" value="PHOSPHOETHANOLAMINE TRANSFERASE EPTA"/>
    <property type="match status" value="1"/>
</dbReference>
<dbReference type="STRING" id="182217.HCW_05525"/>
<dbReference type="InterPro" id="IPR040423">
    <property type="entry name" value="PEA_transferase"/>
</dbReference>
<keyword evidence="4" id="KW-1185">Reference proteome</keyword>
<feature type="transmembrane region" description="Helical" evidence="1">
    <location>
        <begin position="110"/>
        <end position="133"/>
    </location>
</feature>
<dbReference type="PANTHER" id="PTHR30443">
    <property type="entry name" value="INNER MEMBRANE PROTEIN"/>
    <property type="match status" value="1"/>
</dbReference>
<evidence type="ECO:0000256" key="1">
    <source>
        <dbReference type="SAM" id="Phobius"/>
    </source>
</evidence>
<accession>I0EN48</accession>